<dbReference type="Proteomes" id="UP000823661">
    <property type="component" value="Unassembled WGS sequence"/>
</dbReference>
<proteinExistence type="predicted"/>
<reference evidence="1" key="2">
    <citation type="journal article" date="2021" name="PeerJ">
        <title>Extensive microbial diversity within the chicken gut microbiome revealed by metagenomics and culture.</title>
        <authorList>
            <person name="Gilroy R."/>
            <person name="Ravi A."/>
            <person name="Getino M."/>
            <person name="Pursley I."/>
            <person name="Horton D.L."/>
            <person name="Alikhan N.F."/>
            <person name="Baker D."/>
            <person name="Gharbi K."/>
            <person name="Hall N."/>
            <person name="Watson M."/>
            <person name="Adriaenssens E.M."/>
            <person name="Foster-Nyarko E."/>
            <person name="Jarju S."/>
            <person name="Secka A."/>
            <person name="Antonio M."/>
            <person name="Oren A."/>
            <person name="Chaudhuri R.R."/>
            <person name="La Ragione R."/>
            <person name="Hildebrand F."/>
            <person name="Pallen M.J."/>
        </authorList>
    </citation>
    <scope>NUCLEOTIDE SEQUENCE</scope>
    <source>
        <strain evidence="1">B1-20833</strain>
    </source>
</reference>
<dbReference type="EMBL" id="JADIMI010000019">
    <property type="protein sequence ID" value="MBO8451696.1"/>
    <property type="molecule type" value="Genomic_DNA"/>
</dbReference>
<evidence type="ECO:0000313" key="2">
    <source>
        <dbReference type="Proteomes" id="UP000823661"/>
    </source>
</evidence>
<gene>
    <name evidence="1" type="ORF">IAC06_02265</name>
</gene>
<accession>A0A9D9HHF0</accession>
<organism evidence="1 2">
    <name type="scientific">Candidatus Cryptobacteroides intestinavium</name>
    <dbReference type="NCBI Taxonomy" id="2840766"/>
    <lineage>
        <taxon>Bacteria</taxon>
        <taxon>Pseudomonadati</taxon>
        <taxon>Bacteroidota</taxon>
        <taxon>Bacteroidia</taxon>
        <taxon>Bacteroidales</taxon>
        <taxon>Candidatus Cryptobacteroides</taxon>
    </lineage>
</organism>
<protein>
    <submittedName>
        <fullName evidence="1">Uncharacterized protein</fullName>
    </submittedName>
</protein>
<sequence>MEIRKEYLDKSGAEVWQIVVDYVKKHGSFTSVTGIPYSATFVGSCIFIKGGTPGTKRAKEGEYLTGKDFIAAYDVVKTLDEINTAKVKPFIKRQQTPFIGLLVCSGAIEL</sequence>
<name>A0A9D9HHF0_9BACT</name>
<evidence type="ECO:0000313" key="1">
    <source>
        <dbReference type="EMBL" id="MBO8451696.1"/>
    </source>
</evidence>
<reference evidence="1" key="1">
    <citation type="submission" date="2020-10" db="EMBL/GenBank/DDBJ databases">
        <authorList>
            <person name="Gilroy R."/>
        </authorList>
    </citation>
    <scope>NUCLEOTIDE SEQUENCE</scope>
    <source>
        <strain evidence="1">B1-20833</strain>
    </source>
</reference>
<dbReference type="AlphaFoldDB" id="A0A9D9HHF0"/>
<comment type="caution">
    <text evidence="1">The sequence shown here is derived from an EMBL/GenBank/DDBJ whole genome shotgun (WGS) entry which is preliminary data.</text>
</comment>